<evidence type="ECO:0000256" key="1">
    <source>
        <dbReference type="SAM" id="Phobius"/>
    </source>
</evidence>
<reference evidence="2 3" key="1">
    <citation type="journal article" date="2016" name="Nat. Commun.">
        <title>Thousands of microbial genomes shed light on interconnected biogeochemical processes in an aquifer system.</title>
        <authorList>
            <person name="Anantharaman K."/>
            <person name="Brown C.T."/>
            <person name="Hug L.A."/>
            <person name="Sharon I."/>
            <person name="Castelle C.J."/>
            <person name="Probst A.J."/>
            <person name="Thomas B.C."/>
            <person name="Singh A."/>
            <person name="Wilkins M.J."/>
            <person name="Karaoz U."/>
            <person name="Brodie E.L."/>
            <person name="Williams K.H."/>
            <person name="Hubbard S.S."/>
            <person name="Banfield J.F."/>
        </authorList>
    </citation>
    <scope>NUCLEOTIDE SEQUENCE [LARGE SCALE GENOMIC DNA]</scope>
</reference>
<feature type="transmembrane region" description="Helical" evidence="1">
    <location>
        <begin position="12"/>
        <end position="34"/>
    </location>
</feature>
<dbReference type="InterPro" id="IPR059180">
    <property type="entry name" value="3D_YorM"/>
</dbReference>
<accession>A0A1G2E221</accession>
<evidence type="ECO:0008006" key="4">
    <source>
        <dbReference type="Google" id="ProtNLM"/>
    </source>
</evidence>
<dbReference type="CDD" id="cd14667">
    <property type="entry name" value="3D_containing_proteins"/>
    <property type="match status" value="1"/>
</dbReference>
<organism evidence="2 3">
    <name type="scientific">Candidatus Nealsonbacteria bacterium RIFCSPHIGHO2_01_FULL_38_55</name>
    <dbReference type="NCBI Taxonomy" id="1801664"/>
    <lineage>
        <taxon>Bacteria</taxon>
        <taxon>Candidatus Nealsoniibacteriota</taxon>
    </lineage>
</organism>
<name>A0A1G2E221_9BACT</name>
<keyword evidence="1" id="KW-0812">Transmembrane</keyword>
<protein>
    <recommendedName>
        <fullName evidence="4">3D domain-containing protein</fullName>
    </recommendedName>
</protein>
<gene>
    <name evidence="2" type="ORF">A2626_03195</name>
</gene>
<dbReference type="AlphaFoldDB" id="A0A1G2E221"/>
<proteinExistence type="predicted"/>
<keyword evidence="1" id="KW-0472">Membrane</keyword>
<evidence type="ECO:0000313" key="3">
    <source>
        <dbReference type="Proteomes" id="UP000177360"/>
    </source>
</evidence>
<dbReference type="Proteomes" id="UP000177360">
    <property type="component" value="Unassembled WGS sequence"/>
</dbReference>
<dbReference type="EMBL" id="MHLZ01000034">
    <property type="protein sequence ID" value="OGZ19390.1"/>
    <property type="molecule type" value="Genomic_DNA"/>
</dbReference>
<comment type="caution">
    <text evidence="2">The sequence shown here is derived from an EMBL/GenBank/DDBJ whole genome shotgun (WGS) entry which is preliminary data.</text>
</comment>
<keyword evidence="1" id="KW-1133">Transmembrane helix</keyword>
<sequence>MNGEGKNEIPMTWRNVCIFVAVILTLTVLMSFGLEKISGTGVIKRFLADPNAPVAPIVEPNAAAAPLPTALPKPTPILTAEPNAKQAQTPANLERIFKAAPVTKRMKVTAYCPCYECCGPCAIGKTSIGRDAWKTFGVAADPKLLQYKTKLDIPGIGVREVDDTGGAMRQDAKKGICHIDLRMHSHQEARKFGVKWLDVKVLPR</sequence>
<evidence type="ECO:0000313" key="2">
    <source>
        <dbReference type="EMBL" id="OGZ19390.1"/>
    </source>
</evidence>